<accession>A0ABS4BG43</accession>
<dbReference type="GO" id="GO:0016787">
    <property type="term" value="F:hydrolase activity"/>
    <property type="evidence" value="ECO:0007669"/>
    <property type="project" value="UniProtKB-KW"/>
</dbReference>
<proteinExistence type="predicted"/>
<keyword evidence="1" id="KW-0378">Hydrolase</keyword>
<comment type="caution">
    <text evidence="1">The sequence shown here is derived from an EMBL/GenBank/DDBJ whole genome shotgun (WGS) entry which is preliminary data.</text>
</comment>
<dbReference type="PANTHER" id="PTHR36513">
    <property type="entry name" value="ABC TRANSMEMBRANE TYPE-1 DOMAIN-CONTAINING PROTEIN"/>
    <property type="match status" value="1"/>
</dbReference>
<dbReference type="Gene3D" id="3.40.50.1820">
    <property type="entry name" value="alpha/beta hydrolase"/>
    <property type="match status" value="1"/>
</dbReference>
<name>A0ABS4BG43_9HYPH</name>
<dbReference type="SUPFAM" id="SSF53474">
    <property type="entry name" value="alpha/beta-Hydrolases"/>
    <property type="match status" value="1"/>
</dbReference>
<evidence type="ECO:0000313" key="1">
    <source>
        <dbReference type="EMBL" id="MBP0615676.1"/>
    </source>
</evidence>
<reference evidence="1 2" key="1">
    <citation type="submission" date="2021-04" db="EMBL/GenBank/DDBJ databases">
        <title>Whole genome sequence of Jiella sp. KSK16Y-1.</title>
        <authorList>
            <person name="Tuo L."/>
        </authorList>
    </citation>
    <scope>NUCLEOTIDE SEQUENCE [LARGE SCALE GENOMIC DNA]</scope>
    <source>
        <strain evidence="1 2">KSK16Y-1</strain>
    </source>
</reference>
<dbReference type="Pfam" id="PF05990">
    <property type="entry name" value="DUF900"/>
    <property type="match status" value="1"/>
</dbReference>
<organism evidence="1 2">
    <name type="scientific">Jiella mangrovi</name>
    <dbReference type="NCBI Taxonomy" id="2821407"/>
    <lineage>
        <taxon>Bacteria</taxon>
        <taxon>Pseudomonadati</taxon>
        <taxon>Pseudomonadota</taxon>
        <taxon>Alphaproteobacteria</taxon>
        <taxon>Hyphomicrobiales</taxon>
        <taxon>Aurantimonadaceae</taxon>
        <taxon>Jiella</taxon>
    </lineage>
</organism>
<dbReference type="InterPro" id="IPR014586">
    <property type="entry name" value="UCP033909"/>
</dbReference>
<dbReference type="PIRSF" id="PIRSF033909">
    <property type="entry name" value="UCP033909"/>
    <property type="match status" value="1"/>
</dbReference>
<evidence type="ECO:0000313" key="2">
    <source>
        <dbReference type="Proteomes" id="UP000678276"/>
    </source>
</evidence>
<sequence>MLVAGCAGVPRTTLEPVPETVPGAHRVDMLVVTTRAPSKVPGEVFSGRRGGKVSFDNVVVSVPPDNVRRPGEVIYPPQNPGDPAKQFVVQKIRPLALKGAIAWYDRVAGPKKRVLIFVHGFNNTYEDAVLRFAQISTDMPVDAAPVLFTWPSGGSVFDYLYDRDSANYSRDALEEMIEQISASRNVSEITLLAHSMGGWLAMEAVRQMAIRHQGKLPRKLANIVLASPDIDVDVFRTQLDQIGDASKRITIFTATDDIALDVSRRLAGGDQRLGAIDIRNPAIRQALVQHGITAIDLSDANSNDGLNHINFADSPRMVLAIGQRLAAGDDISGQRPGFGETVGATALGAAQGVGSAIGAGVTAPIAVVDPAARQRLRQQFFNSREAFAGSLRTASGR</sequence>
<dbReference type="EMBL" id="JAGJCF010000004">
    <property type="protein sequence ID" value="MBP0615676.1"/>
    <property type="molecule type" value="Genomic_DNA"/>
</dbReference>
<gene>
    <name evidence="1" type="ORF">J6595_08795</name>
</gene>
<dbReference type="Proteomes" id="UP000678276">
    <property type="component" value="Unassembled WGS sequence"/>
</dbReference>
<protein>
    <submittedName>
        <fullName evidence="1">Alpha/beta hydrolase</fullName>
    </submittedName>
</protein>
<keyword evidence="2" id="KW-1185">Reference proteome</keyword>
<dbReference type="PANTHER" id="PTHR36513:SF1">
    <property type="entry name" value="TRANSMEMBRANE PROTEIN"/>
    <property type="match status" value="1"/>
</dbReference>
<dbReference type="InterPro" id="IPR029058">
    <property type="entry name" value="AB_hydrolase_fold"/>
</dbReference>
<dbReference type="InterPro" id="IPR010297">
    <property type="entry name" value="DUF900_hydrolase"/>
</dbReference>